<evidence type="ECO:0008006" key="3">
    <source>
        <dbReference type="Google" id="ProtNLM"/>
    </source>
</evidence>
<proteinExistence type="predicted"/>
<dbReference type="VEuPathDB" id="FungiDB:PSHT_04930"/>
<evidence type="ECO:0000313" key="1">
    <source>
        <dbReference type="EMBL" id="POW19194.1"/>
    </source>
</evidence>
<gene>
    <name evidence="1" type="ORF">PSHT_04930</name>
</gene>
<name>A0A2S4WBQ5_9BASI</name>
<reference evidence="2" key="2">
    <citation type="journal article" date="2018" name="BMC Genomics">
        <title>Genomic insights into host adaptation between the wheat stripe rust pathogen (Puccinia striiformis f. sp. tritici) and the barley stripe rust pathogen (Puccinia striiformis f. sp. hordei).</title>
        <authorList>
            <person name="Xia C."/>
            <person name="Wang M."/>
            <person name="Yin C."/>
            <person name="Cornejo O.E."/>
            <person name="Hulbert S.H."/>
            <person name="Chen X."/>
        </authorList>
    </citation>
    <scope>NUCLEOTIDE SEQUENCE [LARGE SCALE GENOMIC DNA]</scope>
    <source>
        <strain evidence="2">93TX-2</strain>
    </source>
</reference>
<organism evidence="1 2">
    <name type="scientific">Puccinia striiformis</name>
    <dbReference type="NCBI Taxonomy" id="27350"/>
    <lineage>
        <taxon>Eukaryota</taxon>
        <taxon>Fungi</taxon>
        <taxon>Dikarya</taxon>
        <taxon>Basidiomycota</taxon>
        <taxon>Pucciniomycotina</taxon>
        <taxon>Pucciniomycetes</taxon>
        <taxon>Pucciniales</taxon>
        <taxon>Pucciniaceae</taxon>
        <taxon>Puccinia</taxon>
    </lineage>
</organism>
<reference evidence="2" key="3">
    <citation type="journal article" date="2018" name="Mol. Plant Microbe Interact.">
        <title>Genome sequence resources for the wheat stripe rust pathogen (Puccinia striiformis f. sp. tritici) and the barley stripe rust pathogen (Puccinia striiformis f. sp. hordei).</title>
        <authorList>
            <person name="Xia C."/>
            <person name="Wang M."/>
            <person name="Yin C."/>
            <person name="Cornejo O.E."/>
            <person name="Hulbert S.H."/>
            <person name="Chen X."/>
        </authorList>
    </citation>
    <scope>NUCLEOTIDE SEQUENCE [LARGE SCALE GENOMIC DNA]</scope>
    <source>
        <strain evidence="2">93TX-2</strain>
    </source>
</reference>
<dbReference type="EMBL" id="PKSM01000052">
    <property type="protein sequence ID" value="POW19194.1"/>
    <property type="molecule type" value="Genomic_DNA"/>
</dbReference>
<dbReference type="Proteomes" id="UP000238274">
    <property type="component" value="Unassembled WGS sequence"/>
</dbReference>
<dbReference type="AlphaFoldDB" id="A0A2S4WBQ5"/>
<evidence type="ECO:0000313" key="2">
    <source>
        <dbReference type="Proteomes" id="UP000238274"/>
    </source>
</evidence>
<accession>A0A2S4WBQ5</accession>
<dbReference type="OrthoDB" id="2430314at2759"/>
<comment type="caution">
    <text evidence="1">The sequence shown here is derived from an EMBL/GenBank/DDBJ whole genome shotgun (WGS) entry which is preliminary data.</text>
</comment>
<sequence length="137" mass="15577">VTQTYKNFTFFSASTPEKVSQTTKYNNSIESALRHVNSSRASKLKLPSTFSNEFSLFSESPQPYLISNTLIGNVNKKFISCLARHLGSYHDAYVFSNMKLAQHPQRYLGQDQFLLANSGYIRDQYVFPAYKGAELLD</sequence>
<feature type="non-terminal residue" evidence="1">
    <location>
        <position position="1"/>
    </location>
</feature>
<keyword evidence="2" id="KW-1185">Reference proteome</keyword>
<reference evidence="1 2" key="1">
    <citation type="submission" date="2017-12" db="EMBL/GenBank/DDBJ databases">
        <title>Gene loss provides genomic basis for host adaptation in cereal stripe rust fungi.</title>
        <authorList>
            <person name="Xia C."/>
        </authorList>
    </citation>
    <scope>NUCLEOTIDE SEQUENCE [LARGE SCALE GENOMIC DNA]</scope>
    <source>
        <strain evidence="1 2">93TX-2</strain>
    </source>
</reference>
<protein>
    <recommendedName>
        <fullName evidence="3">DDE Tnp4 domain-containing protein</fullName>
    </recommendedName>
</protein>